<protein>
    <recommendedName>
        <fullName evidence="5">Ankyrin repeat domain-containing protein</fullName>
    </recommendedName>
</protein>
<keyword evidence="3" id="KW-0472">Membrane</keyword>
<dbReference type="InterPro" id="IPR055285">
    <property type="entry name" value="ANKRD13_C"/>
</dbReference>
<feature type="compositionally biased region" description="Polar residues" evidence="4">
    <location>
        <begin position="389"/>
        <end position="398"/>
    </location>
</feature>
<dbReference type="PANTHER" id="PTHR12447:SF7">
    <property type="entry name" value="ANKYRIN REPEAT FAMILY PROTEIN"/>
    <property type="match status" value="1"/>
</dbReference>
<feature type="region of interest" description="Disordered" evidence="4">
    <location>
        <begin position="374"/>
        <end position="461"/>
    </location>
</feature>
<feature type="region of interest" description="Disordered" evidence="4">
    <location>
        <begin position="244"/>
        <end position="271"/>
    </location>
</feature>
<dbReference type="InterPro" id="IPR021832">
    <property type="entry name" value="ANKRD13"/>
</dbReference>
<accession>A0A6V7QDS5</accession>
<dbReference type="GO" id="GO:0005737">
    <property type="term" value="C:cytoplasm"/>
    <property type="evidence" value="ECO:0007669"/>
    <property type="project" value="TreeGrafter"/>
</dbReference>
<feature type="domain" description="Ankyrin repeat" evidence="5">
    <location>
        <begin position="266"/>
        <end position="431"/>
    </location>
</feature>
<dbReference type="Pfam" id="PF11904">
    <property type="entry name" value="ANKRD13_C"/>
    <property type="match status" value="2"/>
</dbReference>
<evidence type="ECO:0000256" key="1">
    <source>
        <dbReference type="ARBA" id="ARBA00004308"/>
    </source>
</evidence>
<proteinExistence type="predicted"/>
<feature type="compositionally biased region" description="Low complexity" evidence="4">
    <location>
        <begin position="399"/>
        <end position="415"/>
    </location>
</feature>
<feature type="domain" description="Ankyrin repeat" evidence="5">
    <location>
        <begin position="73"/>
        <end position="179"/>
    </location>
</feature>
<dbReference type="EMBL" id="LR862135">
    <property type="protein sequence ID" value="CAD1840975.1"/>
    <property type="molecule type" value="Genomic_DNA"/>
</dbReference>
<gene>
    <name evidence="6" type="ORF">CB5_LOCUS24186</name>
</gene>
<dbReference type="GO" id="GO:0012505">
    <property type="term" value="C:endomembrane system"/>
    <property type="evidence" value="ECO:0007669"/>
    <property type="project" value="UniProtKB-SubCell"/>
</dbReference>
<evidence type="ECO:0000313" key="6">
    <source>
        <dbReference type="EMBL" id="CAD1840975.1"/>
    </source>
</evidence>
<keyword evidence="2" id="KW-0677">Repeat</keyword>
<feature type="compositionally biased region" description="Basic residues" evidence="4">
    <location>
        <begin position="181"/>
        <end position="191"/>
    </location>
</feature>
<dbReference type="AlphaFoldDB" id="A0A6V7QDS5"/>
<dbReference type="PANTHER" id="PTHR12447">
    <property type="entry name" value="ANKYRIN REPEAT DOMAIN-CONTAINING PROTEIN 13"/>
    <property type="match status" value="1"/>
</dbReference>
<evidence type="ECO:0000256" key="4">
    <source>
        <dbReference type="SAM" id="MobiDB-lite"/>
    </source>
</evidence>
<feature type="compositionally biased region" description="Basic and acidic residues" evidence="4">
    <location>
        <begin position="374"/>
        <end position="388"/>
    </location>
</feature>
<sequence>MRTEEGVRISEYAHSPAHYALRRRLPALVAALRNVPDFALHLSFHFESPLLPFLPRAAPSDTYRLWKRGADLRADTSLAGFDGLRARRADHSFLFLGSGANPDLPAGSLLVLHRGRKEVRDAFDGLGLDIDLDRGGGDDDPFDDDDDASACRPGLDITGAELVPRTNWRRREKTETLQDHARRRRRRRRSPGPRPRGDVVPIPLEIRDDDEDDGFLVAEIPARHSCYEPSRGRRDEEGFTFPAEEPRRRSVHVPQAPRVPRRGEGAGGGRCKEKEMVKSLRPTVWLTEDFPLKVEEIMPLLDILSSKVKAVRRLREFLTAKFPPGTFPVKIAIPVVPTVRVVITFTKYVPLQQPEQFFTPLSSPRLLSALEEKENVANNKEEETRKADSNMSSWLRWNSSTPKPSLTKSKSSRPSQPSDHSDPFLIPSDFTWISASSKNRELKKSKSRKGKQRDRVSDFTG</sequence>
<feature type="region of interest" description="Disordered" evidence="4">
    <location>
        <begin position="162"/>
        <end position="204"/>
    </location>
</feature>
<organism evidence="6">
    <name type="scientific">Ananas comosus var. bracteatus</name>
    <name type="common">red pineapple</name>
    <dbReference type="NCBI Taxonomy" id="296719"/>
    <lineage>
        <taxon>Eukaryota</taxon>
        <taxon>Viridiplantae</taxon>
        <taxon>Streptophyta</taxon>
        <taxon>Embryophyta</taxon>
        <taxon>Tracheophyta</taxon>
        <taxon>Spermatophyta</taxon>
        <taxon>Magnoliopsida</taxon>
        <taxon>Liliopsida</taxon>
        <taxon>Poales</taxon>
        <taxon>Bromeliaceae</taxon>
        <taxon>Bromelioideae</taxon>
        <taxon>Ananas</taxon>
    </lineage>
</organism>
<comment type="subcellular location">
    <subcellularLocation>
        <location evidence="1">Endomembrane system</location>
    </subcellularLocation>
</comment>
<evidence type="ECO:0000256" key="2">
    <source>
        <dbReference type="ARBA" id="ARBA00022737"/>
    </source>
</evidence>
<reference evidence="6" key="1">
    <citation type="submission" date="2020-07" db="EMBL/GenBank/DDBJ databases">
        <authorList>
            <person name="Lin J."/>
        </authorList>
    </citation>
    <scope>NUCLEOTIDE SEQUENCE</scope>
</reference>
<evidence type="ECO:0000256" key="3">
    <source>
        <dbReference type="ARBA" id="ARBA00023136"/>
    </source>
</evidence>
<evidence type="ECO:0000259" key="5">
    <source>
        <dbReference type="Pfam" id="PF11904"/>
    </source>
</evidence>
<name>A0A6V7QDS5_ANACO</name>